<dbReference type="EMBL" id="JH719942">
    <property type="protein sequence ID" value="EJF52068.1"/>
    <property type="molecule type" value="Genomic_DNA"/>
</dbReference>
<protein>
    <submittedName>
        <fullName evidence="1">Uncharacterized protein</fullName>
    </submittedName>
</protein>
<accession>J1I1C3</accession>
<sequence length="314" mass="36750">MSKKRRRPIQVLMIDDDQQFASPFIKRARKYQVLITNKTNLQEGLHELQNNSKYQAVILDGKAPIYPQQAKGTEAENFVHEAIMRLREMELRQERPLPFCVHTAWRVQLEPSLRQRAALFDKKKTAVDEDEMQALFEFLHQEVGQLENSKIKQQYPEVFDFADRYLDQEDVSLLLSILADKSMAKREQMLERLAFVRRLEESILNVFCREALKVDPLLYGMDGQSRTKDLIELIKVRKLAPMHVSFLTYIIYATLSSIVQHKAPESSEYYNYPITPYTVKTFINGLLDIILWVKDSIENGLREGSIMHDFQPPR</sequence>
<gene>
    <name evidence="1" type="ORF">SapgrDRAFT_0321</name>
</gene>
<organism evidence="1 2">
    <name type="scientific">Saprospira grandis DSM 2844</name>
    <dbReference type="NCBI Taxonomy" id="694433"/>
    <lineage>
        <taxon>Bacteria</taxon>
        <taxon>Pseudomonadati</taxon>
        <taxon>Bacteroidota</taxon>
        <taxon>Saprospiria</taxon>
        <taxon>Saprospirales</taxon>
        <taxon>Saprospiraceae</taxon>
        <taxon>Saprospira</taxon>
    </lineage>
</organism>
<evidence type="ECO:0000313" key="1">
    <source>
        <dbReference type="EMBL" id="EJF52068.1"/>
    </source>
</evidence>
<dbReference type="RefSeq" id="WP_002656748.1">
    <property type="nucleotide sequence ID" value="NZ_JH719942.1"/>
</dbReference>
<evidence type="ECO:0000313" key="2">
    <source>
        <dbReference type="Proteomes" id="UP000005113"/>
    </source>
</evidence>
<name>J1I1C3_9BACT</name>
<reference evidence="2" key="1">
    <citation type="journal article" date="2012" name="Stand. Genomic Sci.">
        <title>Permanent draft genome sequence of the gliding predator Saprospira grandis strain Sa g1 (= HR1).</title>
        <authorList>
            <person name="Mavromatis K."/>
            <person name="Chertkov O."/>
            <person name="Lapidus A."/>
            <person name="Nolan M."/>
            <person name="Lucas S."/>
            <person name="Tice H."/>
            <person name="Del Rio T.G."/>
            <person name="Cheng J.F."/>
            <person name="Han C."/>
            <person name="Tapia R."/>
            <person name="Bruce D."/>
            <person name="Goodwin L.A."/>
            <person name="Pitluck S."/>
            <person name="Huntemann M."/>
            <person name="Liolios K."/>
            <person name="Pagani I."/>
            <person name="Ivanova N."/>
            <person name="Mikhailova N."/>
            <person name="Pati A."/>
            <person name="Chen A."/>
            <person name="Palaniappan K."/>
            <person name="Land M."/>
            <person name="Brambilla E.M."/>
            <person name="Rohde M."/>
            <person name="Spring S."/>
            <person name="Goker M."/>
            <person name="Detter J.C."/>
            <person name="Bristow J."/>
            <person name="Eisen J.A."/>
            <person name="Markowitz V."/>
            <person name="Hugenholtz P."/>
            <person name="Kyrpides N.C."/>
            <person name="Klenk H.P."/>
            <person name="Woyke T."/>
        </authorList>
    </citation>
    <scope>NUCLEOTIDE SEQUENCE [LARGE SCALE GENOMIC DNA]</scope>
    <source>
        <strain evidence="2">DSM 2844</strain>
    </source>
</reference>
<dbReference type="Proteomes" id="UP000005113">
    <property type="component" value="Unassembled WGS sequence"/>
</dbReference>
<dbReference type="HOGENOM" id="CLU_920983_0_0_10"/>
<proteinExistence type="predicted"/>
<dbReference type="AlphaFoldDB" id="J1I1C3"/>